<feature type="non-terminal residue" evidence="2">
    <location>
        <position position="290"/>
    </location>
</feature>
<name>X6MMK5_RETFI</name>
<evidence type="ECO:0000256" key="1">
    <source>
        <dbReference type="SAM" id="Phobius"/>
    </source>
</evidence>
<gene>
    <name evidence="2" type="ORF">RFI_22117</name>
</gene>
<accession>X6MMK5</accession>
<feature type="transmembrane region" description="Helical" evidence="1">
    <location>
        <begin position="139"/>
        <end position="160"/>
    </location>
</feature>
<keyword evidence="1" id="KW-0812">Transmembrane</keyword>
<keyword evidence="1" id="KW-0472">Membrane</keyword>
<dbReference type="Proteomes" id="UP000023152">
    <property type="component" value="Unassembled WGS sequence"/>
</dbReference>
<proteinExistence type="predicted"/>
<evidence type="ECO:0000313" key="3">
    <source>
        <dbReference type="Proteomes" id="UP000023152"/>
    </source>
</evidence>
<keyword evidence="3" id="KW-1185">Reference proteome</keyword>
<dbReference type="EMBL" id="ASPP01019328">
    <property type="protein sequence ID" value="ETO15248.1"/>
    <property type="molecule type" value="Genomic_DNA"/>
</dbReference>
<sequence>MKRRKIHQNCIALDLFKKKQKKNSSTILATIVDEFRMFKMMALEQLKKISQFNFGEDGSWCYPTANANVDITGIATAAATGLIEEKEDNEEMKDKEKEGDVDTQIKVIGEQEDDDDDKECSKAITIIEFVLKRKKKKSFAAVTLVIAFYTHTQVATLRILNIGKFHIVRPLQWKLLDGRDNVKRGARHDDDDDNHETQPIFSSIHYQLLQYIGLKRTNVLCAIDYKKQQRRINQSIIGSMTQKSLHYLTNQNKVLDIDNVLVALGSAEWIFGQYFTSAVEPLSHLKEIGV</sequence>
<keyword evidence="1" id="KW-1133">Transmembrane helix</keyword>
<comment type="caution">
    <text evidence="2">The sequence shown here is derived from an EMBL/GenBank/DDBJ whole genome shotgun (WGS) entry which is preliminary data.</text>
</comment>
<organism evidence="2 3">
    <name type="scientific">Reticulomyxa filosa</name>
    <dbReference type="NCBI Taxonomy" id="46433"/>
    <lineage>
        <taxon>Eukaryota</taxon>
        <taxon>Sar</taxon>
        <taxon>Rhizaria</taxon>
        <taxon>Retaria</taxon>
        <taxon>Foraminifera</taxon>
        <taxon>Monothalamids</taxon>
        <taxon>Reticulomyxidae</taxon>
        <taxon>Reticulomyxa</taxon>
    </lineage>
</organism>
<evidence type="ECO:0000313" key="2">
    <source>
        <dbReference type="EMBL" id="ETO15248.1"/>
    </source>
</evidence>
<dbReference type="AlphaFoldDB" id="X6MMK5"/>
<protein>
    <submittedName>
        <fullName evidence="2">Uncharacterized protein</fullName>
    </submittedName>
</protein>
<reference evidence="2 3" key="1">
    <citation type="journal article" date="2013" name="Curr. Biol.">
        <title>The Genome of the Foraminiferan Reticulomyxa filosa.</title>
        <authorList>
            <person name="Glockner G."/>
            <person name="Hulsmann N."/>
            <person name="Schleicher M."/>
            <person name="Noegel A.A."/>
            <person name="Eichinger L."/>
            <person name="Gallinger C."/>
            <person name="Pawlowski J."/>
            <person name="Sierra R."/>
            <person name="Euteneuer U."/>
            <person name="Pillet L."/>
            <person name="Moustafa A."/>
            <person name="Platzer M."/>
            <person name="Groth M."/>
            <person name="Szafranski K."/>
            <person name="Schliwa M."/>
        </authorList>
    </citation>
    <scope>NUCLEOTIDE SEQUENCE [LARGE SCALE GENOMIC DNA]</scope>
</reference>